<keyword evidence="4" id="KW-0479">Metal-binding</keyword>
<evidence type="ECO:0000256" key="7">
    <source>
        <dbReference type="ARBA" id="ARBA00047989"/>
    </source>
</evidence>
<dbReference type="InterPro" id="IPR038371">
    <property type="entry name" value="Cu_polyphenol_OxRdtase_sf"/>
</dbReference>
<evidence type="ECO:0000256" key="9">
    <source>
        <dbReference type="ARBA" id="ARBA00049893"/>
    </source>
</evidence>
<evidence type="ECO:0000256" key="4">
    <source>
        <dbReference type="ARBA" id="ARBA00022723"/>
    </source>
</evidence>
<proteinExistence type="inferred from homology"/>
<organism evidence="11">
    <name type="scientific">Candidatus Thiothrix putei</name>
    <dbReference type="NCBI Taxonomy" id="3080811"/>
    <lineage>
        <taxon>Bacteria</taxon>
        <taxon>Pseudomonadati</taxon>
        <taxon>Pseudomonadota</taxon>
        <taxon>Gammaproteobacteria</taxon>
        <taxon>Thiotrichales</taxon>
        <taxon>Thiotrichaceae</taxon>
        <taxon>Thiothrix</taxon>
    </lineage>
</organism>
<dbReference type="GO" id="GO:0005507">
    <property type="term" value="F:copper ion binding"/>
    <property type="evidence" value="ECO:0007669"/>
    <property type="project" value="TreeGrafter"/>
</dbReference>
<evidence type="ECO:0000256" key="1">
    <source>
        <dbReference type="ARBA" id="ARBA00000553"/>
    </source>
</evidence>
<gene>
    <name evidence="11" type="primary">pgeF</name>
    <name evidence="11" type="ORF">QJT81_08100</name>
</gene>
<evidence type="ECO:0000256" key="5">
    <source>
        <dbReference type="ARBA" id="ARBA00022801"/>
    </source>
</evidence>
<reference evidence="11" key="1">
    <citation type="journal article" date="2023" name="Int. J. Mol. Sci.">
        <title>Metagenomics Revealed a New Genus 'Candidatus Thiocaldithrix dubininis' gen. nov., sp. nov. and a New Species 'Candidatus Thiothrix putei' sp. nov. in the Family Thiotrichaceae, Some Members of Which Have Traits of Both Na+- and H+-Motive Energetics.</title>
        <authorList>
            <person name="Ravin N.V."/>
            <person name="Muntyan M.S."/>
            <person name="Smolyakov D.D."/>
            <person name="Rudenko T.S."/>
            <person name="Beletsky A.V."/>
            <person name="Mardanov A.V."/>
            <person name="Grabovich M.Y."/>
        </authorList>
    </citation>
    <scope>NUCLEOTIDE SEQUENCE</scope>
    <source>
        <strain evidence="11">GKL-02</strain>
    </source>
</reference>
<evidence type="ECO:0000256" key="2">
    <source>
        <dbReference type="ARBA" id="ARBA00007353"/>
    </source>
</evidence>
<keyword evidence="3" id="KW-0808">Transferase</keyword>
<dbReference type="Gene3D" id="3.60.140.10">
    <property type="entry name" value="CNF1/YfiH-like putative cysteine hydrolases"/>
    <property type="match status" value="1"/>
</dbReference>
<evidence type="ECO:0000256" key="6">
    <source>
        <dbReference type="ARBA" id="ARBA00022833"/>
    </source>
</evidence>
<comment type="catalytic activity">
    <reaction evidence="9">
        <text>S-methyl-5'-thioadenosine + phosphate = 5-(methylsulfanyl)-alpha-D-ribose 1-phosphate + adenine</text>
        <dbReference type="Rhea" id="RHEA:11852"/>
        <dbReference type="ChEBI" id="CHEBI:16708"/>
        <dbReference type="ChEBI" id="CHEBI:17509"/>
        <dbReference type="ChEBI" id="CHEBI:43474"/>
        <dbReference type="ChEBI" id="CHEBI:58533"/>
        <dbReference type="EC" id="2.4.2.28"/>
    </reaction>
    <physiologicalReaction direction="left-to-right" evidence="9">
        <dbReference type="Rhea" id="RHEA:11853"/>
    </physiologicalReaction>
</comment>
<keyword evidence="5" id="KW-0378">Hydrolase</keyword>
<comment type="catalytic activity">
    <reaction evidence="1">
        <text>inosine + phosphate = alpha-D-ribose 1-phosphate + hypoxanthine</text>
        <dbReference type="Rhea" id="RHEA:27646"/>
        <dbReference type="ChEBI" id="CHEBI:17368"/>
        <dbReference type="ChEBI" id="CHEBI:17596"/>
        <dbReference type="ChEBI" id="CHEBI:43474"/>
        <dbReference type="ChEBI" id="CHEBI:57720"/>
        <dbReference type="EC" id="2.4.2.1"/>
    </reaction>
    <physiologicalReaction direction="left-to-right" evidence="1">
        <dbReference type="Rhea" id="RHEA:27647"/>
    </physiologicalReaction>
</comment>
<dbReference type="GO" id="GO:0017061">
    <property type="term" value="F:S-methyl-5-thioadenosine phosphorylase activity"/>
    <property type="evidence" value="ECO:0007669"/>
    <property type="project" value="UniProtKB-EC"/>
</dbReference>
<dbReference type="PANTHER" id="PTHR30616">
    <property type="entry name" value="UNCHARACTERIZED PROTEIN YFIH"/>
    <property type="match status" value="1"/>
</dbReference>
<dbReference type="GO" id="GO:0016787">
    <property type="term" value="F:hydrolase activity"/>
    <property type="evidence" value="ECO:0007669"/>
    <property type="project" value="UniProtKB-KW"/>
</dbReference>
<dbReference type="InterPro" id="IPR011324">
    <property type="entry name" value="Cytotoxic_necrot_fac-like_cat"/>
</dbReference>
<comment type="similarity">
    <text evidence="2 10">Belongs to the purine nucleoside phosphorylase YfiH/LACC1 family.</text>
</comment>
<dbReference type="AlphaFoldDB" id="A0AA95HK03"/>
<name>A0AA95HK03_9GAMM</name>
<dbReference type="PANTHER" id="PTHR30616:SF2">
    <property type="entry name" value="PURINE NUCLEOSIDE PHOSPHORYLASE LACC1"/>
    <property type="match status" value="1"/>
</dbReference>
<dbReference type="Proteomes" id="UP001301326">
    <property type="component" value="Chromosome"/>
</dbReference>
<dbReference type="InterPro" id="IPR003730">
    <property type="entry name" value="Cu_polyphenol_OxRdtase"/>
</dbReference>
<accession>A0AA95HK03</accession>
<sequence length="256" mass="27532">MTPNPNRTLSEAEGWLTPAWPAPANIRAVCTTRHGGVSEAPFDSLNLGDHVGDNPYAVARNRMIVGDTLQLPSEPLWLKQVHGVDVCGMDVGECYPTGDASSAFGKGQVCVIMTADCLPVLFCDKAGTRVAAAHAGWRGLEAGVLERTVESLQCPPADVLAWLGPAIGPTAFEVGEEVREAFMQHDPAAANAFQPSDNTGKWLADIYLLARQRLNAVGVHAIFGGDLCTYTDAERFFSYRRDGQTGRMASLIWMAD</sequence>
<dbReference type="KEGG" id="tput:QJT81_08100"/>
<comment type="catalytic activity">
    <reaction evidence="8">
        <text>adenosine + phosphate = alpha-D-ribose 1-phosphate + adenine</text>
        <dbReference type="Rhea" id="RHEA:27642"/>
        <dbReference type="ChEBI" id="CHEBI:16335"/>
        <dbReference type="ChEBI" id="CHEBI:16708"/>
        <dbReference type="ChEBI" id="CHEBI:43474"/>
        <dbReference type="ChEBI" id="CHEBI:57720"/>
        <dbReference type="EC" id="2.4.2.1"/>
    </reaction>
    <physiologicalReaction direction="left-to-right" evidence="8">
        <dbReference type="Rhea" id="RHEA:27643"/>
    </physiologicalReaction>
</comment>
<dbReference type="NCBIfam" id="TIGR00726">
    <property type="entry name" value="peptidoglycan editing factor PgeF"/>
    <property type="match status" value="1"/>
</dbReference>
<dbReference type="SUPFAM" id="SSF64438">
    <property type="entry name" value="CNF1/YfiH-like putative cysteine hydrolases"/>
    <property type="match status" value="1"/>
</dbReference>
<comment type="catalytic activity">
    <reaction evidence="7">
        <text>adenosine + H2O + H(+) = inosine + NH4(+)</text>
        <dbReference type="Rhea" id="RHEA:24408"/>
        <dbReference type="ChEBI" id="CHEBI:15377"/>
        <dbReference type="ChEBI" id="CHEBI:15378"/>
        <dbReference type="ChEBI" id="CHEBI:16335"/>
        <dbReference type="ChEBI" id="CHEBI:17596"/>
        <dbReference type="ChEBI" id="CHEBI:28938"/>
        <dbReference type="EC" id="3.5.4.4"/>
    </reaction>
    <physiologicalReaction direction="left-to-right" evidence="7">
        <dbReference type="Rhea" id="RHEA:24409"/>
    </physiologicalReaction>
</comment>
<reference evidence="11" key="2">
    <citation type="submission" date="2023-04" db="EMBL/GenBank/DDBJ databases">
        <authorList>
            <person name="Beletskiy A.V."/>
            <person name="Mardanov A.V."/>
            <person name="Ravin N.V."/>
        </authorList>
    </citation>
    <scope>NUCLEOTIDE SEQUENCE</scope>
    <source>
        <strain evidence="11">GKL-02</strain>
    </source>
</reference>
<dbReference type="EMBL" id="CP124756">
    <property type="protein sequence ID" value="WGZ95929.1"/>
    <property type="molecule type" value="Genomic_DNA"/>
</dbReference>
<evidence type="ECO:0000313" key="11">
    <source>
        <dbReference type="EMBL" id="WGZ95929.1"/>
    </source>
</evidence>
<protein>
    <recommendedName>
        <fullName evidence="10">Purine nucleoside phosphorylase</fullName>
    </recommendedName>
</protein>
<evidence type="ECO:0000256" key="10">
    <source>
        <dbReference type="RuleBase" id="RU361274"/>
    </source>
</evidence>
<evidence type="ECO:0000256" key="3">
    <source>
        <dbReference type="ARBA" id="ARBA00022679"/>
    </source>
</evidence>
<dbReference type="Pfam" id="PF02578">
    <property type="entry name" value="Cu-oxidase_4"/>
    <property type="match status" value="1"/>
</dbReference>
<evidence type="ECO:0000256" key="8">
    <source>
        <dbReference type="ARBA" id="ARBA00048968"/>
    </source>
</evidence>
<keyword evidence="6" id="KW-0862">Zinc</keyword>
<dbReference type="CDD" id="cd16833">
    <property type="entry name" value="YfiH"/>
    <property type="match status" value="1"/>
</dbReference>